<evidence type="ECO:0000313" key="2">
    <source>
        <dbReference type="EMBL" id="CAD7586162.1"/>
    </source>
</evidence>
<organism evidence="2">
    <name type="scientific">Timema genevievae</name>
    <name type="common">Walking stick</name>
    <dbReference type="NCBI Taxonomy" id="629358"/>
    <lineage>
        <taxon>Eukaryota</taxon>
        <taxon>Metazoa</taxon>
        <taxon>Ecdysozoa</taxon>
        <taxon>Arthropoda</taxon>
        <taxon>Hexapoda</taxon>
        <taxon>Insecta</taxon>
        <taxon>Pterygota</taxon>
        <taxon>Neoptera</taxon>
        <taxon>Polyneoptera</taxon>
        <taxon>Phasmatodea</taxon>
        <taxon>Timematodea</taxon>
        <taxon>Timematoidea</taxon>
        <taxon>Timematidae</taxon>
        <taxon>Timema</taxon>
    </lineage>
</organism>
<accession>A0A7R9JNI8</accession>
<dbReference type="EMBL" id="OE839206">
    <property type="protein sequence ID" value="CAD7586162.1"/>
    <property type="molecule type" value="Genomic_DNA"/>
</dbReference>
<sequence length="285" mass="31462">MVSLCNKLSIACHYTGKGTVASLVLTDSSQLTSDSQQSGVLLTRDYRKKGRKKLGHKGSSSTEETKTKRLITHDQATNHLGNFCIQTMLHLSTEETTTLTLGDTSLQRQTYLATSITSSTASVSCRTEGSHSVGSWAPQFCSRLYNLQSLIMTAETPRISDVVSLALLRSILLLLVHEVSCFIQYILQKHNTAFPSAHPPDPAKLDMPHPLRPEQIHLFHSAHQRCEMIVLTILHDIKQAVKAVSTVPMQGGRYVSRQVQCRAVAFHEGGSSIIVEVHNFPSILF</sequence>
<name>A0A7R9JNI8_TIMGE</name>
<gene>
    <name evidence="2" type="ORF">TGEB3V08_LOCUS574</name>
</gene>
<protein>
    <submittedName>
        <fullName evidence="2">Uncharacterized protein</fullName>
    </submittedName>
</protein>
<proteinExistence type="predicted"/>
<feature type="region of interest" description="Disordered" evidence="1">
    <location>
        <begin position="49"/>
        <end position="68"/>
    </location>
</feature>
<evidence type="ECO:0000256" key="1">
    <source>
        <dbReference type="SAM" id="MobiDB-lite"/>
    </source>
</evidence>
<reference evidence="2" key="1">
    <citation type="submission" date="2020-11" db="EMBL/GenBank/DDBJ databases">
        <authorList>
            <person name="Tran Van P."/>
        </authorList>
    </citation>
    <scope>NUCLEOTIDE SEQUENCE</scope>
</reference>
<dbReference type="AlphaFoldDB" id="A0A7R9JNI8"/>